<dbReference type="SUPFAM" id="SSF53383">
    <property type="entry name" value="PLP-dependent transferases"/>
    <property type="match status" value="1"/>
</dbReference>
<dbReference type="AlphaFoldDB" id="A0A124G184"/>
<dbReference type="PATRIC" id="fig|1236046.5.peg.471"/>
<dbReference type="Proteomes" id="UP000264215">
    <property type="component" value="Unassembled WGS sequence"/>
</dbReference>
<reference evidence="10" key="1">
    <citation type="journal article" date="2015" name="MBio">
        <title>Genome-resolved metagenomic analysis reveals roles for candidate phyla and other microbial community members in biogeochemical transformations in oil reservoirs.</title>
        <authorList>
            <person name="Hu P."/>
            <person name="Tom L."/>
            <person name="Singh A."/>
            <person name="Thomas B.C."/>
            <person name="Baker B.J."/>
            <person name="Piceno Y.M."/>
            <person name="Andersen G.L."/>
            <person name="Banfield J.F."/>
        </authorList>
    </citation>
    <scope>NUCLEOTIDE SEQUENCE [LARGE SCALE GENOMIC DNA]</scope>
    <source>
        <strain evidence="10">46_70</strain>
    </source>
</reference>
<dbReference type="InterPro" id="IPR015421">
    <property type="entry name" value="PyrdxlP-dep_Trfase_major"/>
</dbReference>
<feature type="domain" description="Glycine cleavage system P-protein N-terminal" evidence="7">
    <location>
        <begin position="45"/>
        <end position="289"/>
    </location>
</feature>
<feature type="domain" description="Glycine dehydrogenase C-terminal" evidence="8">
    <location>
        <begin position="346"/>
        <end position="448"/>
    </location>
</feature>
<dbReference type="Gene3D" id="6.20.440.10">
    <property type="match status" value="1"/>
</dbReference>
<dbReference type="Gene3D" id="3.40.640.10">
    <property type="entry name" value="Type I PLP-dependent aspartate aminotransferase-like (Major domain)"/>
    <property type="match status" value="1"/>
</dbReference>
<comment type="subunit">
    <text evidence="6">The glycine cleavage system is composed of four proteins: P, T, L and H. In this organism, the P 'protein' is a heterodimer of two subunits.</text>
</comment>
<keyword evidence="3 6" id="KW-0663">Pyridoxal phosphate</keyword>
<dbReference type="Pfam" id="PF02347">
    <property type="entry name" value="GDC-P"/>
    <property type="match status" value="1"/>
</dbReference>
<protein>
    <recommendedName>
        <fullName evidence="6">Probable glycine dehydrogenase (decarboxylating) subunit 2</fullName>
        <ecNumber evidence="6">1.4.4.2</ecNumber>
    </recommendedName>
    <alternativeName>
        <fullName evidence="6">Glycine cleavage system P-protein subunit 2</fullName>
    </alternativeName>
    <alternativeName>
        <fullName evidence="6">Glycine decarboxylase subunit 2</fullName>
    </alternativeName>
    <alternativeName>
        <fullName evidence="6">Glycine dehydrogenase (aminomethyl-transferring) subunit 2</fullName>
    </alternativeName>
</protein>
<dbReference type="FunFam" id="3.90.1150.10:FF:000014">
    <property type="entry name" value="Probable glycine dehydrogenase (decarboxylating) subunit 2"/>
    <property type="match status" value="1"/>
</dbReference>
<dbReference type="NCBIfam" id="NF003346">
    <property type="entry name" value="PRK04366.1"/>
    <property type="match status" value="1"/>
</dbReference>
<gene>
    <name evidence="6" type="primary">gcvPB</name>
    <name evidence="9" type="ORF">DIT26_08415</name>
    <name evidence="10" type="ORF">XE02_0858</name>
</gene>
<dbReference type="PANTHER" id="PTHR11773:SF1">
    <property type="entry name" value="GLYCINE DEHYDROGENASE (DECARBOXYLATING), MITOCHONDRIAL"/>
    <property type="match status" value="1"/>
</dbReference>
<accession>A0A124G184</accession>
<comment type="caution">
    <text evidence="10">The sequence shown here is derived from an EMBL/GenBank/DDBJ whole genome shotgun (WGS) entry which is preliminary data.</text>
</comment>
<keyword evidence="4 6" id="KW-0560">Oxidoreductase</keyword>
<dbReference type="Proteomes" id="UP000055014">
    <property type="component" value="Unassembled WGS sequence"/>
</dbReference>
<dbReference type="GO" id="GO:0004375">
    <property type="term" value="F:glycine dehydrogenase (decarboxylating) activity"/>
    <property type="evidence" value="ECO:0007669"/>
    <property type="project" value="UniProtKB-EC"/>
</dbReference>
<dbReference type="GO" id="GO:0016594">
    <property type="term" value="F:glycine binding"/>
    <property type="evidence" value="ECO:0007669"/>
    <property type="project" value="TreeGrafter"/>
</dbReference>
<comment type="cofactor">
    <cofactor evidence="1 6">
        <name>pyridoxal 5'-phosphate</name>
        <dbReference type="ChEBI" id="CHEBI:597326"/>
    </cofactor>
</comment>
<comment type="function">
    <text evidence="2 6">The glycine cleavage system catalyzes the degradation of glycine. The P protein binds the alpha-amino group of glycine through its pyridoxal phosphate cofactor; CO(2) is released and the remaining methylamine moiety is then transferred to the lipoamide cofactor of the H protein.</text>
</comment>
<dbReference type="EMBL" id="DQBS01000187">
    <property type="protein sequence ID" value="HCO70576.1"/>
    <property type="molecule type" value="Genomic_DNA"/>
</dbReference>
<evidence type="ECO:0000256" key="6">
    <source>
        <dbReference type="HAMAP-Rule" id="MF_00713"/>
    </source>
</evidence>
<dbReference type="GO" id="GO:0030170">
    <property type="term" value="F:pyridoxal phosphate binding"/>
    <property type="evidence" value="ECO:0007669"/>
    <property type="project" value="TreeGrafter"/>
</dbReference>
<evidence type="ECO:0000259" key="7">
    <source>
        <dbReference type="Pfam" id="PF02347"/>
    </source>
</evidence>
<evidence type="ECO:0000313" key="9">
    <source>
        <dbReference type="EMBL" id="HCO70576.1"/>
    </source>
</evidence>
<dbReference type="Gene3D" id="3.90.1150.10">
    <property type="entry name" value="Aspartate Aminotransferase, domain 1"/>
    <property type="match status" value="1"/>
</dbReference>
<dbReference type="PANTHER" id="PTHR11773">
    <property type="entry name" value="GLYCINE DEHYDROGENASE, DECARBOXYLATING"/>
    <property type="match status" value="1"/>
</dbReference>
<dbReference type="InterPro" id="IPR049316">
    <property type="entry name" value="GDC-P_C"/>
</dbReference>
<reference evidence="11" key="2">
    <citation type="journal article" date="2015" name="MBio">
        <title>Genome-Resolved Metagenomic Analysis Reveals Roles for Candidate Phyla and Other Microbial Community Members in Biogeochemical Transformations in Oil Reservoirs.</title>
        <authorList>
            <person name="Hu P."/>
            <person name="Tom L."/>
            <person name="Singh A."/>
            <person name="Thomas B.C."/>
            <person name="Baker B.J."/>
            <person name="Piceno Y.M."/>
            <person name="Andersen G.L."/>
            <person name="Banfield J.F."/>
        </authorList>
    </citation>
    <scope>NUCLEOTIDE SEQUENCE [LARGE SCALE GENOMIC DNA]</scope>
</reference>
<dbReference type="InterPro" id="IPR020581">
    <property type="entry name" value="GDC_P"/>
</dbReference>
<dbReference type="EMBL" id="LGGW01000067">
    <property type="protein sequence ID" value="KUK89786.1"/>
    <property type="molecule type" value="Genomic_DNA"/>
</dbReference>
<evidence type="ECO:0000256" key="2">
    <source>
        <dbReference type="ARBA" id="ARBA00003788"/>
    </source>
</evidence>
<evidence type="ECO:0000259" key="8">
    <source>
        <dbReference type="Pfam" id="PF21478"/>
    </source>
</evidence>
<dbReference type="GO" id="GO:0005829">
    <property type="term" value="C:cytosol"/>
    <property type="evidence" value="ECO:0007669"/>
    <property type="project" value="TreeGrafter"/>
</dbReference>
<dbReference type="EC" id="1.4.4.2" evidence="6"/>
<dbReference type="Pfam" id="PF21478">
    <property type="entry name" value="GcvP2_C"/>
    <property type="match status" value="1"/>
</dbReference>
<reference evidence="9 12" key="3">
    <citation type="journal article" date="2018" name="Nat. Biotechnol.">
        <title>A standardized bacterial taxonomy based on genome phylogeny substantially revises the tree of life.</title>
        <authorList>
            <person name="Parks D.H."/>
            <person name="Chuvochina M."/>
            <person name="Waite D.W."/>
            <person name="Rinke C."/>
            <person name="Skarshewski A."/>
            <person name="Chaumeil P.A."/>
            <person name="Hugenholtz P."/>
        </authorList>
    </citation>
    <scope>NUCLEOTIDE SEQUENCE [LARGE SCALE GENOMIC DNA]</scope>
    <source>
        <strain evidence="9">UBA9905</strain>
    </source>
</reference>
<dbReference type="CDD" id="cd00613">
    <property type="entry name" value="GDC-P"/>
    <property type="match status" value="1"/>
</dbReference>
<evidence type="ECO:0000256" key="4">
    <source>
        <dbReference type="ARBA" id="ARBA00023002"/>
    </source>
</evidence>
<dbReference type="GO" id="GO:0005960">
    <property type="term" value="C:glycine cleavage complex"/>
    <property type="evidence" value="ECO:0007669"/>
    <property type="project" value="TreeGrafter"/>
</dbReference>
<evidence type="ECO:0000313" key="11">
    <source>
        <dbReference type="Proteomes" id="UP000055014"/>
    </source>
</evidence>
<dbReference type="HAMAP" id="MF_00713">
    <property type="entry name" value="GcvPB"/>
    <property type="match status" value="1"/>
</dbReference>
<feature type="modified residue" description="N6-(pyridoxal phosphate)lysine" evidence="6">
    <location>
        <position position="267"/>
    </location>
</feature>
<evidence type="ECO:0000256" key="1">
    <source>
        <dbReference type="ARBA" id="ARBA00001933"/>
    </source>
</evidence>
<sequence>MTIFDLSTEGRKAFHLPKEESYGYDPSDLLREDWLREKNPGLPQLSELQVIRHYTGLSEKNHSVDTGFYPLGSCTMKYNPRLNEKVAGLEGFSQIHPYQSEETVQGALEVMFNLQNSLCEITGMSNFTLQPAAGAHGELVGMLLMKKYFELRGESNRKKVIVPDSAHGTNPASAVMAGFEVVEVPSGSNGRVALNSLVEMLDEDVAGIMLTNPNTVGLFENEICEIQEAAHKKGALLYYDGANLNAIMGHARPGDMGFDIVHLNLHKTFSTPHGMGGPGSGPVGVKSFLADLLPVPVVNFDGRRFSLDYNLPNSIGKVRSFYGNFGVLLKAYAYILSMGGNGLKRASEMAVLNANYLRVKLNKLIPTAYPDICMHEFVLKGSKLVSEYEVKTLDVAKRLLDYGIHPPTVYFPLIVDEALMIEPTETETKEALDVFADTFEKILKEAKEDPSILKAAPQKTVVGRLDEATASRKPKTRWSKGT</sequence>
<name>A0A124G184_9BACT</name>
<comment type="catalytic activity">
    <reaction evidence="5 6">
        <text>N(6)-[(R)-lipoyl]-L-lysyl-[glycine-cleavage complex H protein] + glycine + H(+) = N(6)-[(R)-S(8)-aminomethyldihydrolipoyl]-L-lysyl-[glycine-cleavage complex H protein] + CO2</text>
        <dbReference type="Rhea" id="RHEA:24304"/>
        <dbReference type="Rhea" id="RHEA-COMP:10494"/>
        <dbReference type="Rhea" id="RHEA-COMP:10495"/>
        <dbReference type="ChEBI" id="CHEBI:15378"/>
        <dbReference type="ChEBI" id="CHEBI:16526"/>
        <dbReference type="ChEBI" id="CHEBI:57305"/>
        <dbReference type="ChEBI" id="CHEBI:83099"/>
        <dbReference type="ChEBI" id="CHEBI:83143"/>
        <dbReference type="EC" id="1.4.4.2"/>
    </reaction>
</comment>
<dbReference type="InterPro" id="IPR023012">
    <property type="entry name" value="GcvPB"/>
</dbReference>
<organism evidence="10 11">
    <name type="scientific">Mesotoga infera</name>
    <dbReference type="NCBI Taxonomy" id="1236046"/>
    <lineage>
        <taxon>Bacteria</taxon>
        <taxon>Thermotogati</taxon>
        <taxon>Thermotogota</taxon>
        <taxon>Thermotogae</taxon>
        <taxon>Kosmotogales</taxon>
        <taxon>Kosmotogaceae</taxon>
        <taxon>Mesotoga</taxon>
    </lineage>
</organism>
<comment type="similarity">
    <text evidence="6">Belongs to the GcvP family. C-terminal subunit subfamily.</text>
</comment>
<proteinExistence type="inferred from homology"/>
<evidence type="ECO:0000313" key="12">
    <source>
        <dbReference type="Proteomes" id="UP000264215"/>
    </source>
</evidence>
<dbReference type="GO" id="GO:0019464">
    <property type="term" value="P:glycine decarboxylation via glycine cleavage system"/>
    <property type="evidence" value="ECO:0007669"/>
    <property type="project" value="UniProtKB-UniRule"/>
</dbReference>
<evidence type="ECO:0000256" key="3">
    <source>
        <dbReference type="ARBA" id="ARBA00022898"/>
    </source>
</evidence>
<evidence type="ECO:0000313" key="10">
    <source>
        <dbReference type="EMBL" id="KUK89786.1"/>
    </source>
</evidence>
<dbReference type="InterPro" id="IPR049315">
    <property type="entry name" value="GDC-P_N"/>
</dbReference>
<dbReference type="InterPro" id="IPR015424">
    <property type="entry name" value="PyrdxlP-dep_Trfase"/>
</dbReference>
<evidence type="ECO:0000256" key="5">
    <source>
        <dbReference type="ARBA" id="ARBA00049026"/>
    </source>
</evidence>
<dbReference type="InterPro" id="IPR015422">
    <property type="entry name" value="PyrdxlP-dep_Trfase_small"/>
</dbReference>
<dbReference type="FunFam" id="3.40.640.10:FF:000034">
    <property type="entry name" value="Probable glycine dehydrogenase (decarboxylating) subunit 2"/>
    <property type="match status" value="1"/>
</dbReference>